<proteinExistence type="predicted"/>
<evidence type="ECO:0000313" key="2">
    <source>
        <dbReference type="EMBL" id="DAF88623.1"/>
    </source>
</evidence>
<evidence type="ECO:0000256" key="1">
    <source>
        <dbReference type="SAM" id="Coils"/>
    </source>
</evidence>
<feature type="coiled-coil region" evidence="1">
    <location>
        <begin position="43"/>
        <end position="70"/>
    </location>
</feature>
<reference evidence="2" key="1">
    <citation type="journal article" date="2021" name="Proc. Natl. Acad. Sci. U.S.A.">
        <title>A Catalog of Tens of Thousands of Viruses from Human Metagenomes Reveals Hidden Associations with Chronic Diseases.</title>
        <authorList>
            <person name="Tisza M.J."/>
            <person name="Buck C.B."/>
        </authorList>
    </citation>
    <scope>NUCLEOTIDE SEQUENCE</scope>
    <source>
        <strain evidence="2">Ctqzz19</strain>
    </source>
</reference>
<name>A0A8S5U2E7_9CAUD</name>
<sequence length="109" mass="12452">MSTGYKAKSDSYLMKMTKAKIIEELRTAEHNFFATEEAFHNATESAKKICGEYEDEIKELKRLLKLAVKDIDLAMLETVCAICSRGCDNSKPCTWRHQDEAMKLIGEEK</sequence>
<keyword evidence="1" id="KW-0175">Coiled coil</keyword>
<dbReference type="EMBL" id="BK015988">
    <property type="protein sequence ID" value="DAF88623.1"/>
    <property type="molecule type" value="Genomic_DNA"/>
</dbReference>
<protein>
    <submittedName>
        <fullName evidence="2">Uncharacterized protein</fullName>
    </submittedName>
</protein>
<accession>A0A8S5U2E7</accession>
<organism evidence="2">
    <name type="scientific">Siphoviridae sp. ctqzz19</name>
    <dbReference type="NCBI Taxonomy" id="2825682"/>
    <lineage>
        <taxon>Viruses</taxon>
        <taxon>Duplodnaviria</taxon>
        <taxon>Heunggongvirae</taxon>
        <taxon>Uroviricota</taxon>
        <taxon>Caudoviricetes</taxon>
    </lineage>
</organism>